<proteinExistence type="predicted"/>
<sequence length="285" mass="34191">MQTYRKELKLKDNQQESRLQLILLGVHTKIEGSYYKNSLRIKYIFNIYYNKQLFSITMYNQQNGYEQERYVQQGFRQNQQTQPQMSSRIKIVEQQTFNCNKQFQSNQNRQQHQNIQENKAQVQESSEEGILEQRILINTLNLDNKEQNTLFSTQNYADDIDQTVTLTKNFNCFYCGTQSSSDNIMLPCYHEYHKLCFRELINIYLSQQSCKFYCKCNVFIPYKSVIKIMENDKKMVDELYLNQLAWLIHSAPLSIRRTIQQNPNDIKIIKEFIRQQQKQNSQNNQ</sequence>
<accession>A0A8S1PZD6</accession>
<dbReference type="OrthoDB" id="10355336at2759"/>
<dbReference type="EMBL" id="CAJJDN010000092">
    <property type="protein sequence ID" value="CAD8108757.1"/>
    <property type="molecule type" value="Genomic_DNA"/>
</dbReference>
<protein>
    <recommendedName>
        <fullName evidence="3">RING-type domain-containing protein</fullName>
    </recommendedName>
</protein>
<keyword evidence="2" id="KW-1185">Reference proteome</keyword>
<gene>
    <name evidence="1" type="ORF">PSON_ATCC_30995.1.T0920056</name>
</gene>
<organism evidence="1 2">
    <name type="scientific">Paramecium sonneborni</name>
    <dbReference type="NCBI Taxonomy" id="65129"/>
    <lineage>
        <taxon>Eukaryota</taxon>
        <taxon>Sar</taxon>
        <taxon>Alveolata</taxon>
        <taxon>Ciliophora</taxon>
        <taxon>Intramacronucleata</taxon>
        <taxon>Oligohymenophorea</taxon>
        <taxon>Peniculida</taxon>
        <taxon>Parameciidae</taxon>
        <taxon>Paramecium</taxon>
    </lineage>
</organism>
<evidence type="ECO:0008006" key="3">
    <source>
        <dbReference type="Google" id="ProtNLM"/>
    </source>
</evidence>
<evidence type="ECO:0000313" key="2">
    <source>
        <dbReference type="Proteomes" id="UP000692954"/>
    </source>
</evidence>
<name>A0A8S1PZD6_9CILI</name>
<dbReference type="Proteomes" id="UP000692954">
    <property type="component" value="Unassembled WGS sequence"/>
</dbReference>
<evidence type="ECO:0000313" key="1">
    <source>
        <dbReference type="EMBL" id="CAD8108757.1"/>
    </source>
</evidence>
<comment type="caution">
    <text evidence="1">The sequence shown here is derived from an EMBL/GenBank/DDBJ whole genome shotgun (WGS) entry which is preliminary data.</text>
</comment>
<reference evidence="1" key="1">
    <citation type="submission" date="2021-01" db="EMBL/GenBank/DDBJ databases">
        <authorList>
            <consortium name="Genoscope - CEA"/>
            <person name="William W."/>
        </authorList>
    </citation>
    <scope>NUCLEOTIDE SEQUENCE</scope>
</reference>
<dbReference type="AlphaFoldDB" id="A0A8S1PZD6"/>